<comment type="caution">
    <text evidence="1">The sequence shown here is derived from an EMBL/GenBank/DDBJ whole genome shotgun (WGS) entry which is preliminary data.</text>
</comment>
<dbReference type="EMBL" id="LYXU01000002">
    <property type="protein sequence ID" value="OBS23483.1"/>
    <property type="molecule type" value="Genomic_DNA"/>
</dbReference>
<evidence type="ECO:0000313" key="2">
    <source>
        <dbReference type="Proteomes" id="UP000091967"/>
    </source>
</evidence>
<dbReference type="AlphaFoldDB" id="A0A1B8ASJ2"/>
<protein>
    <submittedName>
        <fullName evidence="1">Uncharacterized protein</fullName>
    </submittedName>
</protein>
<sequence>MPLKFLQLFRQPLYLDYSISKFPHSFRNFHSSQVLNRQRQVRYPIASWGKKLEDKRTQQHKELLQAIADIKSQHHERTQQHGELLKAIANIKPHQVFGSWRELDVWFPTIESLISSFNLHFAEANDSFKSSDIDLFLLFILCLEHICLPIFLENKNRPSLV</sequence>
<dbReference type="Proteomes" id="UP000091967">
    <property type="component" value="Unassembled WGS sequence"/>
</dbReference>
<proteinExistence type="predicted"/>
<gene>
    <name evidence="1" type="ORF">FPOA_04033</name>
</gene>
<organism evidence="1 2">
    <name type="scientific">Fusarium poae</name>
    <dbReference type="NCBI Taxonomy" id="36050"/>
    <lineage>
        <taxon>Eukaryota</taxon>
        <taxon>Fungi</taxon>
        <taxon>Dikarya</taxon>
        <taxon>Ascomycota</taxon>
        <taxon>Pezizomycotina</taxon>
        <taxon>Sordariomycetes</taxon>
        <taxon>Hypocreomycetidae</taxon>
        <taxon>Hypocreales</taxon>
        <taxon>Nectriaceae</taxon>
        <taxon>Fusarium</taxon>
    </lineage>
</organism>
<name>A0A1B8ASJ2_FUSPO</name>
<accession>A0A1B8ASJ2</accession>
<evidence type="ECO:0000313" key="1">
    <source>
        <dbReference type="EMBL" id="OBS23483.1"/>
    </source>
</evidence>
<reference evidence="1 2" key="1">
    <citation type="submission" date="2016-06" db="EMBL/GenBank/DDBJ databases">
        <title>Living apart together: crosstalk between the core and supernumerary genomes in a fungal plant pathogen.</title>
        <authorList>
            <person name="Vanheule A."/>
            <person name="Audenaert K."/>
            <person name="Warris S."/>
            <person name="Van De Geest H."/>
            <person name="Schijlen E."/>
            <person name="Hofte M."/>
            <person name="De Saeger S."/>
            <person name="Haesaert G."/>
            <person name="Waalwijk C."/>
            <person name="Van Der Lee T."/>
        </authorList>
    </citation>
    <scope>NUCLEOTIDE SEQUENCE [LARGE SCALE GENOMIC DNA]</scope>
    <source>
        <strain evidence="1 2">2516</strain>
    </source>
</reference>
<keyword evidence="2" id="KW-1185">Reference proteome</keyword>